<feature type="region of interest" description="Disordered" evidence="1">
    <location>
        <begin position="84"/>
        <end position="119"/>
    </location>
</feature>
<organism evidence="2 3">
    <name type="scientific">Cordyceps militaris</name>
    <name type="common">Caterpillar fungus</name>
    <name type="synonym">Clavaria militaris</name>
    <dbReference type="NCBI Taxonomy" id="73501"/>
    <lineage>
        <taxon>Eukaryota</taxon>
        <taxon>Fungi</taxon>
        <taxon>Dikarya</taxon>
        <taxon>Ascomycota</taxon>
        <taxon>Pezizomycotina</taxon>
        <taxon>Sordariomycetes</taxon>
        <taxon>Hypocreomycetidae</taxon>
        <taxon>Hypocreales</taxon>
        <taxon>Cordycipitaceae</taxon>
        <taxon>Cordyceps</taxon>
    </lineage>
</organism>
<protein>
    <submittedName>
        <fullName evidence="2">Uncharacterized protein</fullName>
    </submittedName>
</protein>
<proteinExistence type="predicted"/>
<dbReference type="VEuPathDB" id="FungiDB:A9K55_007717"/>
<sequence>MASSSTALSKTAINTLRGVLFTTSVSVVLLAEERRRRIKIARAAVDNARKIHAAKINRGAEAVAVLEPFNLEAHLAKLDSESFIRQPRAPRNSSRRGKRKDVDSLNSSDGTLTIPETRAPEPVAPLRTVYNDSIPLVHIAEAMVAGRNWSINSTVKRSAVSRKAQKRSATVDNISKSVGASQVSGEAPATTSAVTISSLSAHNNSGIPSHRLEYEHLRVAPRDSKEASVEYNDAVATLIEAVQALPEKPNQSKEPSHTFKIAVAALHGVGTHNGTRRSFRELLKDIVVNLLKYSVDMTSEEMRAVLKASLFLKRSIVTILNRFLAWMDKHRPEDAIEVTRNIISFFTQPEQALVWKDGQFIQEAVKVQRAHCTELAIKEYNMLKSAGLFAEMNMPDQEYEIRREAVIAACAAGQTHFVDEEMIALRKLKGDDVESDFVLQAALMTQKVALGACDAVFDSLRELERCKTPSSMEFQGHLRRFTDLFAKTHDVEELGRWLTYAAETYGMALRTEWAFLVLNEYAYFHDIEGMMLWLEFCLGHGLQVDYQFATEWKKTCRGHLRFSKDNTQELWNRLTKVMSLPQMDGHDYQVKHRKGDLSRRMVELTNNGRWEKACLVFEAALSKSREICETSFQLALEAQVQANGGNAEPALRLLERARAYGRDTAIAQHRFLAKEIKGRQRSDIKALLVKAVECGSDIPADIYTLAVQRVVEKDLYGAQEILQLGAKQLGHGKLAYNGYSFAKLLYIHIATHQYSAAQRLVSEFASDRPFWHGTRLCKESLKFGIRELTKRAAARVDAGDAGDFDGGARIREQRLAEGLQQALEQNAESRHEVGYQTTIADMIVQLVEDATKGKSAAAALDWQKKKQAERSVRKAGSGLHVASLRNSITRISVDA</sequence>
<reference evidence="2 3" key="1">
    <citation type="journal article" date="2017" name="BMC Genomics">
        <title>Chromosome level assembly and secondary metabolite potential of the parasitic fungus Cordyceps militaris.</title>
        <authorList>
            <person name="Kramer G.J."/>
            <person name="Nodwell J.R."/>
        </authorList>
    </citation>
    <scope>NUCLEOTIDE SEQUENCE [LARGE SCALE GENOMIC DNA]</scope>
    <source>
        <strain evidence="2 3">ATCC 34164</strain>
    </source>
</reference>
<dbReference type="OrthoDB" id="185373at2759"/>
<gene>
    <name evidence="2" type="ORF">A9K55_007717</name>
</gene>
<dbReference type="EMBL" id="CP023324">
    <property type="protein sequence ID" value="ATY61598.1"/>
    <property type="molecule type" value="Genomic_DNA"/>
</dbReference>
<dbReference type="VEuPathDB" id="FungiDB:CCM_07185"/>
<dbReference type="Proteomes" id="UP000323067">
    <property type="component" value="Chromosome vii"/>
</dbReference>
<name>A0A2H4SEQ0_CORMI</name>
<evidence type="ECO:0000313" key="2">
    <source>
        <dbReference type="EMBL" id="ATY61598.1"/>
    </source>
</evidence>
<dbReference type="AlphaFoldDB" id="A0A2H4SEQ0"/>
<evidence type="ECO:0000256" key="1">
    <source>
        <dbReference type="SAM" id="MobiDB-lite"/>
    </source>
</evidence>
<accession>A0A2H4SEQ0</accession>
<evidence type="ECO:0000313" key="3">
    <source>
        <dbReference type="Proteomes" id="UP000323067"/>
    </source>
</evidence>